<dbReference type="Proteomes" id="UP000597656">
    <property type="component" value="Unassembled WGS sequence"/>
</dbReference>
<evidence type="ECO:0000256" key="1">
    <source>
        <dbReference type="SAM" id="MobiDB-lite"/>
    </source>
</evidence>
<dbReference type="RefSeq" id="WP_189152699.1">
    <property type="nucleotide sequence ID" value="NZ_BMNC01000001.1"/>
</dbReference>
<comment type="caution">
    <text evidence="2">The sequence shown here is derived from an EMBL/GenBank/DDBJ whole genome shotgun (WGS) entry which is preliminary data.</text>
</comment>
<evidence type="ECO:0000313" key="2">
    <source>
        <dbReference type="EMBL" id="GGM70465.1"/>
    </source>
</evidence>
<accession>A0ABQ2H973</accession>
<reference evidence="3" key="1">
    <citation type="journal article" date="2019" name="Int. J. Syst. Evol. Microbiol.">
        <title>The Global Catalogue of Microorganisms (GCM) 10K type strain sequencing project: providing services to taxonomists for standard genome sequencing and annotation.</title>
        <authorList>
            <consortium name="The Broad Institute Genomics Platform"/>
            <consortium name="The Broad Institute Genome Sequencing Center for Infectious Disease"/>
            <person name="Wu L."/>
            <person name="Ma J."/>
        </authorList>
    </citation>
    <scope>NUCLEOTIDE SEQUENCE [LARGE SCALE GENOMIC DNA]</scope>
    <source>
        <strain evidence="3">CGMCC 4.7319</strain>
    </source>
</reference>
<sequence length="480" mass="49336">MSWDALGHDDPVPGDPAGVQQVAHRLGAVSLGVTEASERLDAINRGLSRAQWTGAAAEAFGRSVADLVPDLRKLSTSFALAESALVRYADELESAQRTAAQAETNAREAGTERTGALARKAAADQESAQHRRTAHAALVALTAARTAQTLAAATGDVAGAAREQARAEQSEAQRVRATASEAAARGRSGVAAGQIAGAEARQQAARRLAESAREVREHAGRRAAAEIDDASDAGIQNKNIGDHVGEWWNGVVRSPEFDHFLNVLDKFSDVLLDVAPLMPIICAVGGGLLGIAGGPAGIAAGIAGGFKTGVAVGNAMGVAAVLTKAAVLGGRAEQQRTGVRGGDAVAAATWKLAGAAATMVAGRMRLGASDDLQSLGGPVKRILSYEDNRHLSGHARTILHETVTVAPKPSNALDAAKITAKAYDGLEGVESSVRDTEKSVGKLGDGPTSDAQMLRDAKEESAEDFADGAHHVAVRTLLGK</sequence>
<organism evidence="2 3">
    <name type="scientific">Lentzea pudingi</name>
    <dbReference type="NCBI Taxonomy" id="1789439"/>
    <lineage>
        <taxon>Bacteria</taxon>
        <taxon>Bacillati</taxon>
        <taxon>Actinomycetota</taxon>
        <taxon>Actinomycetes</taxon>
        <taxon>Pseudonocardiales</taxon>
        <taxon>Pseudonocardiaceae</taxon>
        <taxon>Lentzea</taxon>
    </lineage>
</organism>
<name>A0ABQ2H973_9PSEU</name>
<gene>
    <name evidence="2" type="ORF">GCM10011609_02690</name>
</gene>
<keyword evidence="3" id="KW-1185">Reference proteome</keyword>
<feature type="region of interest" description="Disordered" evidence="1">
    <location>
        <begin position="99"/>
        <end position="125"/>
    </location>
</feature>
<proteinExistence type="predicted"/>
<dbReference type="SUPFAM" id="SSF140453">
    <property type="entry name" value="EsxAB dimer-like"/>
    <property type="match status" value="1"/>
</dbReference>
<feature type="region of interest" description="Disordered" evidence="1">
    <location>
        <begin position="429"/>
        <end position="451"/>
    </location>
</feature>
<dbReference type="EMBL" id="BMNC01000001">
    <property type="protein sequence ID" value="GGM70465.1"/>
    <property type="molecule type" value="Genomic_DNA"/>
</dbReference>
<dbReference type="InterPro" id="IPR036689">
    <property type="entry name" value="ESAT-6-like_sf"/>
</dbReference>
<evidence type="ECO:0000313" key="3">
    <source>
        <dbReference type="Proteomes" id="UP000597656"/>
    </source>
</evidence>
<protein>
    <submittedName>
        <fullName evidence="2">Uncharacterized protein</fullName>
    </submittedName>
</protein>
<dbReference type="Gene3D" id="1.10.287.1060">
    <property type="entry name" value="ESAT-6-like"/>
    <property type="match status" value="1"/>
</dbReference>